<evidence type="ECO:0008006" key="3">
    <source>
        <dbReference type="Google" id="ProtNLM"/>
    </source>
</evidence>
<evidence type="ECO:0000313" key="2">
    <source>
        <dbReference type="Proteomes" id="UP000663942"/>
    </source>
</evidence>
<reference evidence="1 2" key="1">
    <citation type="submission" date="2020-09" db="EMBL/GenBank/DDBJ databases">
        <title>Brevundimonas sp. LVF1 isolated from an oligotrophic pond in Goettingen, Germany.</title>
        <authorList>
            <person name="Friedrich I."/>
            <person name="Klassen A."/>
            <person name="Neubauer H."/>
            <person name="Schneider D."/>
            <person name="Hertel R."/>
            <person name="Daniel R."/>
        </authorList>
    </citation>
    <scope>NUCLEOTIDE SEQUENCE [LARGE SCALE GENOMIC DNA]</scope>
    <source>
        <strain evidence="1 2">LVF1</strain>
    </source>
</reference>
<proteinExistence type="predicted"/>
<gene>
    <name evidence="1" type="ORF">IFE19_01190</name>
</gene>
<dbReference type="Proteomes" id="UP000663942">
    <property type="component" value="Chromosome"/>
</dbReference>
<dbReference type="RefSeq" id="WP_207824990.1">
    <property type="nucleotide sequence ID" value="NZ_CP062006.1"/>
</dbReference>
<name>A0ABX7SNZ6_9CAUL</name>
<organism evidence="1 2">
    <name type="scientific">Brevundimonas pondensis</name>
    <dbReference type="NCBI Taxonomy" id="2774189"/>
    <lineage>
        <taxon>Bacteria</taxon>
        <taxon>Pseudomonadati</taxon>
        <taxon>Pseudomonadota</taxon>
        <taxon>Alphaproteobacteria</taxon>
        <taxon>Caulobacterales</taxon>
        <taxon>Caulobacteraceae</taxon>
        <taxon>Brevundimonas</taxon>
    </lineage>
</organism>
<protein>
    <recommendedName>
        <fullName evidence="3">DUF2188 domain-containing protein</fullName>
    </recommendedName>
</protein>
<evidence type="ECO:0000313" key="1">
    <source>
        <dbReference type="EMBL" id="QTC88050.1"/>
    </source>
</evidence>
<accession>A0ABX7SNZ6</accession>
<keyword evidence="2" id="KW-1185">Reference proteome</keyword>
<dbReference type="EMBL" id="CP062006">
    <property type="protein sequence ID" value="QTC88050.1"/>
    <property type="molecule type" value="Genomic_DNA"/>
</dbReference>
<sequence length="91" mass="10231">MTDETSPLVLACDHVIASDRPIRLIVHHSDGMWQLTCGEYDHSPEGATMRPVHIHHIVDDQSDLGEAMLKTPRSHLSELTQEGWLVQAHDD</sequence>